<keyword evidence="2" id="KW-1003">Cell membrane</keyword>
<evidence type="ECO:0000256" key="7">
    <source>
        <dbReference type="ARBA" id="ARBA00023157"/>
    </source>
</evidence>
<evidence type="ECO:0000256" key="10">
    <source>
        <dbReference type="SAM" id="MobiDB-lite"/>
    </source>
</evidence>
<dbReference type="PANTHER" id="PTHR24248:SF125">
    <property type="entry name" value="DOPAMINE D2-LIKE RECEPTOR"/>
    <property type="match status" value="1"/>
</dbReference>
<dbReference type="PRINTS" id="PR00237">
    <property type="entry name" value="GPCRRHODOPSN"/>
</dbReference>
<dbReference type="PROSITE" id="PS50262">
    <property type="entry name" value="G_PROTEIN_RECEP_F1_2"/>
    <property type="match status" value="1"/>
</dbReference>
<evidence type="ECO:0000256" key="2">
    <source>
        <dbReference type="ARBA" id="ARBA00022475"/>
    </source>
</evidence>
<feature type="region of interest" description="Disordered" evidence="10">
    <location>
        <begin position="377"/>
        <end position="412"/>
    </location>
</feature>
<keyword evidence="4 11" id="KW-1133">Transmembrane helix</keyword>
<feature type="transmembrane region" description="Helical" evidence="11">
    <location>
        <begin position="28"/>
        <end position="54"/>
    </location>
</feature>
<feature type="transmembrane region" description="Helical" evidence="11">
    <location>
        <begin position="218"/>
        <end position="241"/>
    </location>
</feature>
<comment type="caution">
    <text evidence="13">The sequence shown here is derived from an EMBL/GenBank/DDBJ whole genome shotgun (WGS) entry which is preliminary data.</text>
</comment>
<evidence type="ECO:0000256" key="11">
    <source>
        <dbReference type="SAM" id="Phobius"/>
    </source>
</evidence>
<evidence type="ECO:0000259" key="12">
    <source>
        <dbReference type="PROSITE" id="PS50262"/>
    </source>
</evidence>
<dbReference type="InterPro" id="IPR000276">
    <property type="entry name" value="GPCR_Rhodpsn"/>
</dbReference>
<feature type="domain" description="G-protein coupled receptors family 1 profile" evidence="12">
    <location>
        <begin position="44"/>
        <end position="247"/>
    </location>
</feature>
<gene>
    <name evidence="13" type="ORF">MN116_004972</name>
</gene>
<feature type="compositionally biased region" description="Polar residues" evidence="10">
    <location>
        <begin position="384"/>
        <end position="395"/>
    </location>
</feature>
<keyword evidence="9" id="KW-0807">Transducer</keyword>
<dbReference type="SUPFAM" id="SSF81321">
    <property type="entry name" value="Family A G protein-coupled receptor-like"/>
    <property type="match status" value="1"/>
</dbReference>
<evidence type="ECO:0000256" key="6">
    <source>
        <dbReference type="ARBA" id="ARBA00023136"/>
    </source>
</evidence>
<dbReference type="PANTHER" id="PTHR24248">
    <property type="entry name" value="ADRENERGIC RECEPTOR-RELATED G-PROTEIN COUPLED RECEPTOR"/>
    <property type="match status" value="1"/>
</dbReference>
<sequence length="509" mass="58641">MNESFNQTLITCNQMLNFTQFMQSPLTIISFSITTFINLGIIATNLFMIIILLITKNKRFDATRKFLINLSIIDISFALYIMPISIMYIILKMNWISCYIVCHLWIISDVYLCSTNMLNLVIIAFDRMLAVKYAVKYNQIMSPTRVRLLILLIWLLALISILPLVIYIIWNQLSTTTSLSSSTINIMNIISHNKQSLYSYNYHMKCLQYQCSLINVSVYIRLFITVFSMYIPTILMCYFYFHVFSKVIINKRGISLGLLIDKDTVYHRKSDKKNISPKDSINIMNSNDMDNNTPIKINNTNGKQDKFEKNNHSKCNFLRVHVGGKQLQLGNNTIMTTNYHYNSNTNINTTTTTTNNNNNNNKDNNHMSQTEKLIINNKNENNNDPYVTSKTSSKNVDNEFCHEQQQQPSSVLNQQIQHSALTIQVNSPNNLQKSDPSEDLRKAFRRFILHCGKVKREKKALKRLVLAGLGAAGIPYGHRIIIPQMKSNDNNKSVVFNKPLIIADTEEKM</sequence>
<proteinExistence type="predicted"/>
<evidence type="ECO:0000313" key="13">
    <source>
        <dbReference type="EMBL" id="KAK4471555.1"/>
    </source>
</evidence>
<accession>A0AAE1ZCZ7</accession>
<evidence type="ECO:0000313" key="14">
    <source>
        <dbReference type="Proteomes" id="UP001292079"/>
    </source>
</evidence>
<keyword evidence="5" id="KW-0297">G-protein coupled receptor</keyword>
<feature type="transmembrane region" description="Helical" evidence="11">
    <location>
        <begin position="146"/>
        <end position="170"/>
    </location>
</feature>
<reference evidence="13" key="2">
    <citation type="journal article" date="2023" name="Infect Dis Poverty">
        <title>Chromosome-scale genome of the human blood fluke Schistosoma mekongi and its implications for public health.</title>
        <authorList>
            <person name="Zhou M."/>
            <person name="Xu L."/>
            <person name="Xu D."/>
            <person name="Chen W."/>
            <person name="Khan J."/>
            <person name="Hu Y."/>
            <person name="Huang H."/>
            <person name="Wei H."/>
            <person name="Zhang Y."/>
            <person name="Chusongsang P."/>
            <person name="Tanasarnprasert K."/>
            <person name="Hu X."/>
            <person name="Limpanont Y."/>
            <person name="Lv Z."/>
        </authorList>
    </citation>
    <scope>NUCLEOTIDE SEQUENCE</scope>
    <source>
        <strain evidence="13">LV_2022a</strain>
    </source>
</reference>
<protein>
    <recommendedName>
        <fullName evidence="12">G-protein coupled receptors family 1 profile domain-containing protein</fullName>
    </recommendedName>
</protein>
<keyword evidence="6 11" id="KW-0472">Membrane</keyword>
<dbReference type="Pfam" id="PF00001">
    <property type="entry name" value="7tm_1"/>
    <property type="match status" value="1"/>
</dbReference>
<evidence type="ECO:0000256" key="5">
    <source>
        <dbReference type="ARBA" id="ARBA00023040"/>
    </source>
</evidence>
<name>A0AAE1ZCZ7_SCHME</name>
<keyword evidence="14" id="KW-1185">Reference proteome</keyword>
<keyword evidence="7" id="KW-1015">Disulfide bond</keyword>
<reference evidence="13" key="1">
    <citation type="submission" date="2022-04" db="EMBL/GenBank/DDBJ databases">
        <authorList>
            <person name="Xu L."/>
            <person name="Lv Z."/>
        </authorList>
    </citation>
    <scope>NUCLEOTIDE SEQUENCE</scope>
    <source>
        <strain evidence="13">LV_2022a</strain>
    </source>
</reference>
<dbReference type="Proteomes" id="UP001292079">
    <property type="component" value="Unassembled WGS sequence"/>
</dbReference>
<dbReference type="Gene3D" id="1.20.1070.10">
    <property type="entry name" value="Rhodopsin 7-helix transmembrane proteins"/>
    <property type="match status" value="1"/>
</dbReference>
<keyword evidence="8" id="KW-0675">Receptor</keyword>
<evidence type="ECO:0000256" key="9">
    <source>
        <dbReference type="ARBA" id="ARBA00023224"/>
    </source>
</evidence>
<dbReference type="GO" id="GO:0005886">
    <property type="term" value="C:plasma membrane"/>
    <property type="evidence" value="ECO:0007669"/>
    <property type="project" value="UniProtKB-SubCell"/>
</dbReference>
<evidence type="ECO:0000256" key="1">
    <source>
        <dbReference type="ARBA" id="ARBA00004651"/>
    </source>
</evidence>
<feature type="transmembrane region" description="Helical" evidence="11">
    <location>
        <begin position="464"/>
        <end position="482"/>
    </location>
</feature>
<evidence type="ECO:0000256" key="3">
    <source>
        <dbReference type="ARBA" id="ARBA00022692"/>
    </source>
</evidence>
<organism evidence="13 14">
    <name type="scientific">Schistosoma mekongi</name>
    <name type="common">Parasitic worm</name>
    <dbReference type="NCBI Taxonomy" id="38744"/>
    <lineage>
        <taxon>Eukaryota</taxon>
        <taxon>Metazoa</taxon>
        <taxon>Spiralia</taxon>
        <taxon>Lophotrochozoa</taxon>
        <taxon>Platyhelminthes</taxon>
        <taxon>Trematoda</taxon>
        <taxon>Digenea</taxon>
        <taxon>Strigeidida</taxon>
        <taxon>Schistosomatoidea</taxon>
        <taxon>Schistosomatidae</taxon>
        <taxon>Schistosoma</taxon>
    </lineage>
</organism>
<feature type="transmembrane region" description="Helical" evidence="11">
    <location>
        <begin position="66"/>
        <end position="91"/>
    </location>
</feature>
<comment type="subcellular location">
    <subcellularLocation>
        <location evidence="1">Cell membrane</location>
        <topology evidence="1">Multi-pass membrane protein</topology>
    </subcellularLocation>
</comment>
<dbReference type="AlphaFoldDB" id="A0AAE1ZCZ7"/>
<feature type="transmembrane region" description="Helical" evidence="11">
    <location>
        <begin position="103"/>
        <end position="125"/>
    </location>
</feature>
<keyword evidence="3 11" id="KW-0812">Transmembrane</keyword>
<dbReference type="InterPro" id="IPR017452">
    <property type="entry name" value="GPCR_Rhodpsn_7TM"/>
</dbReference>
<dbReference type="EMBL" id="JALJAT010000003">
    <property type="protein sequence ID" value="KAK4471555.1"/>
    <property type="molecule type" value="Genomic_DNA"/>
</dbReference>
<dbReference type="GO" id="GO:0004930">
    <property type="term" value="F:G protein-coupled receptor activity"/>
    <property type="evidence" value="ECO:0007669"/>
    <property type="project" value="UniProtKB-KW"/>
</dbReference>
<evidence type="ECO:0000256" key="4">
    <source>
        <dbReference type="ARBA" id="ARBA00022989"/>
    </source>
</evidence>
<evidence type="ECO:0000256" key="8">
    <source>
        <dbReference type="ARBA" id="ARBA00023170"/>
    </source>
</evidence>